<evidence type="ECO:0000313" key="1">
    <source>
        <dbReference type="EMBL" id="GIY40350.1"/>
    </source>
</evidence>
<comment type="caution">
    <text evidence="1">The sequence shown here is derived from an EMBL/GenBank/DDBJ whole genome shotgun (WGS) entry which is preliminary data.</text>
</comment>
<evidence type="ECO:0000313" key="2">
    <source>
        <dbReference type="Proteomes" id="UP001054837"/>
    </source>
</evidence>
<dbReference type="AlphaFoldDB" id="A0AAV4T215"/>
<sequence>MMKRRKGHISALASTIAIAMMNFLSSRAKFSMTALQERAHKAVFVRGYHIWRDERSSDDMMRGHRFKKIRYSAYKITRFFVKM</sequence>
<keyword evidence="2" id="KW-1185">Reference proteome</keyword>
<dbReference type="Proteomes" id="UP001054837">
    <property type="component" value="Unassembled WGS sequence"/>
</dbReference>
<proteinExistence type="predicted"/>
<gene>
    <name evidence="1" type="ORF">CDAR_479971</name>
</gene>
<protein>
    <recommendedName>
        <fullName evidence="3">Secreted protein</fullName>
    </recommendedName>
</protein>
<organism evidence="1 2">
    <name type="scientific">Caerostris darwini</name>
    <dbReference type="NCBI Taxonomy" id="1538125"/>
    <lineage>
        <taxon>Eukaryota</taxon>
        <taxon>Metazoa</taxon>
        <taxon>Ecdysozoa</taxon>
        <taxon>Arthropoda</taxon>
        <taxon>Chelicerata</taxon>
        <taxon>Arachnida</taxon>
        <taxon>Araneae</taxon>
        <taxon>Araneomorphae</taxon>
        <taxon>Entelegynae</taxon>
        <taxon>Araneoidea</taxon>
        <taxon>Araneidae</taxon>
        <taxon>Caerostris</taxon>
    </lineage>
</organism>
<evidence type="ECO:0008006" key="3">
    <source>
        <dbReference type="Google" id="ProtNLM"/>
    </source>
</evidence>
<name>A0AAV4T215_9ARAC</name>
<accession>A0AAV4T215</accession>
<reference evidence="1 2" key="1">
    <citation type="submission" date="2021-06" db="EMBL/GenBank/DDBJ databases">
        <title>Caerostris darwini draft genome.</title>
        <authorList>
            <person name="Kono N."/>
            <person name="Arakawa K."/>
        </authorList>
    </citation>
    <scope>NUCLEOTIDE SEQUENCE [LARGE SCALE GENOMIC DNA]</scope>
</reference>
<dbReference type="EMBL" id="BPLQ01008922">
    <property type="protein sequence ID" value="GIY40350.1"/>
    <property type="molecule type" value="Genomic_DNA"/>
</dbReference>